<dbReference type="InterPro" id="IPR010619">
    <property type="entry name" value="ThrE-like_N"/>
</dbReference>
<dbReference type="Proteomes" id="UP000813824">
    <property type="component" value="Unassembled WGS sequence"/>
</dbReference>
<protein>
    <submittedName>
        <fullName evidence="5">DUF1212-domain-containing protein</fullName>
    </submittedName>
</protein>
<dbReference type="GO" id="GO:0022857">
    <property type="term" value="F:transmembrane transporter activity"/>
    <property type="evidence" value="ECO:0007669"/>
    <property type="project" value="InterPro"/>
</dbReference>
<feature type="transmembrane region" description="Helical" evidence="3">
    <location>
        <begin position="557"/>
        <end position="578"/>
    </location>
</feature>
<feature type="transmembrane region" description="Helical" evidence="3">
    <location>
        <begin position="520"/>
        <end position="537"/>
    </location>
</feature>
<feature type="transmembrane region" description="Helical" evidence="3">
    <location>
        <begin position="271"/>
        <end position="289"/>
    </location>
</feature>
<evidence type="ECO:0000256" key="2">
    <source>
        <dbReference type="SAM" id="MobiDB-lite"/>
    </source>
</evidence>
<evidence type="ECO:0000259" key="4">
    <source>
        <dbReference type="Pfam" id="PF06738"/>
    </source>
</evidence>
<evidence type="ECO:0000313" key="5">
    <source>
        <dbReference type="EMBL" id="KAH8106158.1"/>
    </source>
</evidence>
<feature type="region of interest" description="Disordered" evidence="2">
    <location>
        <begin position="24"/>
        <end position="51"/>
    </location>
</feature>
<evidence type="ECO:0000256" key="1">
    <source>
        <dbReference type="ARBA" id="ARBA00034125"/>
    </source>
</evidence>
<feature type="transmembrane region" description="Helical" evidence="3">
    <location>
        <begin position="341"/>
        <end position="362"/>
    </location>
</feature>
<accession>A0A8K0UWL6</accession>
<dbReference type="EMBL" id="JAEVFJ010000003">
    <property type="protein sequence ID" value="KAH8106158.1"/>
    <property type="molecule type" value="Genomic_DNA"/>
</dbReference>
<comment type="caution">
    <text evidence="5">The sequence shown here is derived from an EMBL/GenBank/DDBJ whole genome shotgun (WGS) entry which is preliminary data.</text>
</comment>
<comment type="similarity">
    <text evidence="1">Belongs to the ThrE exporter (TC 2.A.79) family.</text>
</comment>
<proteinExistence type="inferred from homology"/>
<keyword evidence="6" id="KW-1185">Reference proteome</keyword>
<dbReference type="OrthoDB" id="413008at2759"/>
<dbReference type="AlphaFoldDB" id="A0A8K0UWL6"/>
<evidence type="ECO:0000313" key="6">
    <source>
        <dbReference type="Proteomes" id="UP000813824"/>
    </source>
</evidence>
<feature type="transmembrane region" description="Helical" evidence="3">
    <location>
        <begin position="295"/>
        <end position="320"/>
    </location>
</feature>
<gene>
    <name evidence="5" type="ORF">BXZ70DRAFT_886284</name>
</gene>
<name>A0A8K0UWL6_9AGAR</name>
<feature type="transmembrane region" description="Helical" evidence="3">
    <location>
        <begin position="231"/>
        <end position="259"/>
    </location>
</feature>
<feature type="transmembrane region" description="Helical" evidence="3">
    <location>
        <begin position="495"/>
        <end position="513"/>
    </location>
</feature>
<keyword evidence="3" id="KW-0472">Membrane</keyword>
<dbReference type="PANTHER" id="PTHR31082">
    <property type="entry name" value="PHEROMONE-REGULATED MEMBRANE PROTEIN 10"/>
    <property type="match status" value="1"/>
</dbReference>
<keyword evidence="3" id="KW-0812">Transmembrane</keyword>
<dbReference type="InterPro" id="IPR051361">
    <property type="entry name" value="ThrE/Ser_Exporter"/>
</dbReference>
<dbReference type="PANTHER" id="PTHR31082:SF4">
    <property type="entry name" value="PHEROMONE-REGULATED MEMBRANE PROTEIN 10"/>
    <property type="match status" value="1"/>
</dbReference>
<feature type="transmembrane region" description="Helical" evidence="3">
    <location>
        <begin position="466"/>
        <end position="483"/>
    </location>
</feature>
<keyword evidence="3" id="KW-1133">Transmembrane helix</keyword>
<feature type="domain" description="Threonine/serine exporter-like N-terminal" evidence="4">
    <location>
        <begin position="117"/>
        <end position="358"/>
    </location>
</feature>
<sequence>MVAERRPGLLSNILQLYQLESDESSEAGGASLDTTRQRQPSELPWGKRRIDSLAPDEEECFDPDDPTITGERKEFLEEPDDLEKSILRKLTYRERRKERQRIRIEFNITSVVNRQNFLTKLAQALMIFGAPSHRIESQLLSAARILEVDAEFIHIPGVIICSFGDHETKTTETHFIKCGGRLSLGSLHAVHQLYRKVVHDEISAKQATEVLEDLIKAPAIYAPWQRCILTFFISGLICPLAFGGSFVDMWIAGTGAVLLSLMQISTATKSILYQNVFEVSVTIVISFLARGLSSIHGQVFCYTAISSAGIVTILPGYLILTSSLELASKNIVCGSVKMVYALIYTLFLGFGLQIGSDLYLLVDHNARDDLTTAVSSNVQTALSLTGRFWTDNNTVMGNNTHFFHTNGPTPFTFTTSMPLLHEHIVVGCYRPPSFPWYLQPFPWWTQFLIVPTFSILSSLGNLQPLFTLDLIVMIVISCSSYAANKVANHFIFQRSDVVSAIGAFVVGLMGNIYSRKMGGTAFTVMVTGVLFLVPSGLSQAGGIAAQGDGIEIGNAMVAVTIGITVGLFMSQAIVYMFGSRKNAAIFSF</sequence>
<organism evidence="5 6">
    <name type="scientific">Cristinia sonorae</name>
    <dbReference type="NCBI Taxonomy" id="1940300"/>
    <lineage>
        <taxon>Eukaryota</taxon>
        <taxon>Fungi</taxon>
        <taxon>Dikarya</taxon>
        <taxon>Basidiomycota</taxon>
        <taxon>Agaricomycotina</taxon>
        <taxon>Agaricomycetes</taxon>
        <taxon>Agaricomycetidae</taxon>
        <taxon>Agaricales</taxon>
        <taxon>Pleurotineae</taxon>
        <taxon>Stephanosporaceae</taxon>
        <taxon>Cristinia</taxon>
    </lineage>
</organism>
<dbReference type="Pfam" id="PF06738">
    <property type="entry name" value="ThrE"/>
    <property type="match status" value="1"/>
</dbReference>
<evidence type="ECO:0000256" key="3">
    <source>
        <dbReference type="SAM" id="Phobius"/>
    </source>
</evidence>
<reference evidence="5" key="1">
    <citation type="journal article" date="2021" name="New Phytol.">
        <title>Evolutionary innovations through gain and loss of genes in the ectomycorrhizal Boletales.</title>
        <authorList>
            <person name="Wu G."/>
            <person name="Miyauchi S."/>
            <person name="Morin E."/>
            <person name="Kuo A."/>
            <person name="Drula E."/>
            <person name="Varga T."/>
            <person name="Kohler A."/>
            <person name="Feng B."/>
            <person name="Cao Y."/>
            <person name="Lipzen A."/>
            <person name="Daum C."/>
            <person name="Hundley H."/>
            <person name="Pangilinan J."/>
            <person name="Johnson J."/>
            <person name="Barry K."/>
            <person name="LaButti K."/>
            <person name="Ng V."/>
            <person name="Ahrendt S."/>
            <person name="Min B."/>
            <person name="Choi I.G."/>
            <person name="Park H."/>
            <person name="Plett J.M."/>
            <person name="Magnuson J."/>
            <person name="Spatafora J.W."/>
            <person name="Nagy L.G."/>
            <person name="Henrissat B."/>
            <person name="Grigoriev I.V."/>
            <person name="Yang Z.L."/>
            <person name="Xu J."/>
            <person name="Martin F.M."/>
        </authorList>
    </citation>
    <scope>NUCLEOTIDE SEQUENCE</scope>
    <source>
        <strain evidence="5">KKN 215</strain>
    </source>
</reference>